<name>H1YYE3_9EURY</name>
<keyword evidence="1" id="KW-1133">Transmembrane helix</keyword>
<evidence type="ECO:0000256" key="1">
    <source>
        <dbReference type="SAM" id="Phobius"/>
    </source>
</evidence>
<gene>
    <name evidence="2" type="ORF">Metlim_0919</name>
</gene>
<dbReference type="STRING" id="937775.Metlim_0919"/>
<feature type="transmembrane region" description="Helical" evidence="1">
    <location>
        <begin position="262"/>
        <end position="285"/>
    </location>
</feature>
<feature type="transmembrane region" description="Helical" evidence="1">
    <location>
        <begin position="77"/>
        <end position="99"/>
    </location>
</feature>
<sequence length="297" mass="34330">MTKLDDFLQPLSQGVWEVEVPKEEVTEPLGDEWLKSDINVPSPDTVASYRKGRYHVHETENEWRVHLDRYDPKKNPLLHLIDDAPLLLMISDTFITLISDIRRKEFKDTKKVLEEQKREWHLLVLGGIFLVMFGFHIIFHPFDTFLGIFSFIIPALISVLGLVMIFEPFRNRKPEIFTWTDVFRGFGVFFAGIVAFDLPLQLWVTFLMAVLGLWMLASALMLLMRVKKGRSAVPEGFISRMIIALISLPLSVYMFIEPVTIIGILLITLGFITSLIGLLLFVNGIRLWRVMKRQINL</sequence>
<evidence type="ECO:0000313" key="3">
    <source>
        <dbReference type="Proteomes" id="UP000005741"/>
    </source>
</evidence>
<organism evidence="2 3">
    <name type="scientific">Methanoplanus limicola DSM 2279</name>
    <dbReference type="NCBI Taxonomy" id="937775"/>
    <lineage>
        <taxon>Archaea</taxon>
        <taxon>Methanobacteriati</taxon>
        <taxon>Methanobacteriota</taxon>
        <taxon>Stenosarchaea group</taxon>
        <taxon>Methanomicrobia</taxon>
        <taxon>Methanomicrobiales</taxon>
        <taxon>Methanomicrobiaceae</taxon>
        <taxon>Methanoplanus</taxon>
    </lineage>
</organism>
<dbReference type="EMBL" id="CM001436">
    <property type="protein sequence ID" value="EHQ35041.1"/>
    <property type="molecule type" value="Genomic_DNA"/>
</dbReference>
<dbReference type="InParanoid" id="H1YYE3"/>
<proteinExistence type="predicted"/>
<keyword evidence="1" id="KW-0472">Membrane</keyword>
<keyword evidence="3" id="KW-1185">Reference proteome</keyword>
<feature type="transmembrane region" description="Helical" evidence="1">
    <location>
        <begin position="237"/>
        <end position="256"/>
    </location>
</feature>
<dbReference type="Proteomes" id="UP000005741">
    <property type="component" value="Chromosome"/>
</dbReference>
<dbReference type="OrthoDB" id="12193at2157"/>
<feature type="transmembrane region" description="Helical" evidence="1">
    <location>
        <begin position="202"/>
        <end position="225"/>
    </location>
</feature>
<reference evidence="2 3" key="1">
    <citation type="submission" date="2011-10" db="EMBL/GenBank/DDBJ databases">
        <title>The Improved High-Quality Draft genome of Methanoplanus limicola DSM 2279.</title>
        <authorList>
            <consortium name="US DOE Joint Genome Institute (JGI-PGF)"/>
            <person name="Lucas S."/>
            <person name="Copeland A."/>
            <person name="Lapidus A."/>
            <person name="Glavina del Rio T."/>
            <person name="Dalin E."/>
            <person name="Tice H."/>
            <person name="Bruce D."/>
            <person name="Goodwin L."/>
            <person name="Pitluck S."/>
            <person name="Peters L."/>
            <person name="Mikhailova N."/>
            <person name="Lu M."/>
            <person name="Kyrpides N."/>
            <person name="Mavromatis K."/>
            <person name="Ivanova N."/>
            <person name="Markowitz V."/>
            <person name="Cheng J.-F."/>
            <person name="Hugenholtz P."/>
            <person name="Woyke T."/>
            <person name="Wu D."/>
            <person name="Wirth R."/>
            <person name="Brambilla E.-M."/>
            <person name="Klenk H.-P."/>
            <person name="Eisen J.A."/>
        </authorList>
    </citation>
    <scope>NUCLEOTIDE SEQUENCE [LARGE SCALE GENOMIC DNA]</scope>
    <source>
        <strain evidence="2 3">DSM 2279</strain>
    </source>
</reference>
<dbReference type="AlphaFoldDB" id="H1YYE3"/>
<dbReference type="HOGENOM" id="CLU_935722_0_0_2"/>
<dbReference type="RefSeq" id="WP_004076772.1">
    <property type="nucleotide sequence ID" value="NZ_CM001436.1"/>
</dbReference>
<protein>
    <submittedName>
        <fullName evidence="2">Uncharacterized protein</fullName>
    </submittedName>
</protein>
<feature type="transmembrane region" description="Helical" evidence="1">
    <location>
        <begin position="178"/>
        <end position="196"/>
    </location>
</feature>
<evidence type="ECO:0000313" key="2">
    <source>
        <dbReference type="EMBL" id="EHQ35041.1"/>
    </source>
</evidence>
<feature type="transmembrane region" description="Helical" evidence="1">
    <location>
        <begin position="145"/>
        <end position="166"/>
    </location>
</feature>
<feature type="transmembrane region" description="Helical" evidence="1">
    <location>
        <begin position="120"/>
        <end position="139"/>
    </location>
</feature>
<keyword evidence="1" id="KW-0812">Transmembrane</keyword>
<accession>H1YYE3</accession>